<evidence type="ECO:0000313" key="2">
    <source>
        <dbReference type="Proteomes" id="UP000887575"/>
    </source>
</evidence>
<name>A0AAF3FHC5_9BILA</name>
<feature type="domain" description="BTB" evidence="1">
    <location>
        <begin position="173"/>
        <end position="238"/>
    </location>
</feature>
<proteinExistence type="predicted"/>
<sequence length="603" mass="68627">MQSFSHLSLLSASTAHDMNDEPFSEQIDQMDQPEQGVETAIESPPSLNIEMSFDDCEAPQMPLLPPLNGFIFRFGNAEFIAKIITCPTFRRVEIRLSTQKPLEISYVAQVRIRTGDAVIPGTRVVDKDVFHFSSYMHHPPLAVHVVDERVAVLHIEMRFVNLIERPHPKFNDGDVTLMFPDGEPLTTWRALLAHHSPYMKELMREVPPGGRVDVSPFCRSDFLTLLNFIYPTRMPIYRDFKGLVRAANAFEVETVLYACSRHFVDHPDWGIERKIPEAVKIELLPALEELVYRACQAGTWMQMISNGVRPEQFCGAAAYRNVICPTILKAKSMRYGQTLLVSPWKAPNFFCPLPEDRWMYVKIMVMGTPFYVNRGVLEIYGSDGYLGTENPEELIAIVTNEFIESCKQAEATVGEVVMSLFTWLHPLAPPISSRLLRAALLFAHQHKMYIVVKELEQCLILEPPESPMRLLENFVLAERLELDNFLRTNLQRVDGSCQIFGNDMISHPLFHHLSKALKERIVDRVCSGWGLLTHTLTKKQATKHYLRIVDMVGGGPPIEEGMCPETFQSINSQSIFGPRHEMHDLAEQELHIEQQQEVTIGDG</sequence>
<dbReference type="PROSITE" id="PS50097">
    <property type="entry name" value="BTB"/>
    <property type="match status" value="1"/>
</dbReference>
<evidence type="ECO:0000313" key="3">
    <source>
        <dbReference type="WBParaSite" id="MBELARI_LOCUS6213"/>
    </source>
</evidence>
<dbReference type="Pfam" id="PF24937">
    <property type="entry name" value="DUF7754"/>
    <property type="match status" value="1"/>
</dbReference>
<dbReference type="PANTHER" id="PTHR22744:SF14">
    <property type="entry name" value="BTB DOMAIN-CONTAINING PROTEIN-RELATED"/>
    <property type="match status" value="1"/>
</dbReference>
<dbReference type="Pfam" id="PF00651">
    <property type="entry name" value="BTB"/>
    <property type="match status" value="1"/>
</dbReference>
<dbReference type="InterPro" id="IPR011333">
    <property type="entry name" value="SKP1/BTB/POZ_sf"/>
</dbReference>
<dbReference type="AlphaFoldDB" id="A0AAF3FHC5"/>
<keyword evidence="2" id="KW-1185">Reference proteome</keyword>
<dbReference type="InterPro" id="IPR056656">
    <property type="entry name" value="DUF7754"/>
</dbReference>
<dbReference type="WBParaSite" id="MBELARI_LOCUS6213">
    <property type="protein sequence ID" value="MBELARI_LOCUS6213"/>
    <property type="gene ID" value="MBELARI_LOCUS6213"/>
</dbReference>
<evidence type="ECO:0000259" key="1">
    <source>
        <dbReference type="PROSITE" id="PS50097"/>
    </source>
</evidence>
<dbReference type="Gene3D" id="3.30.710.10">
    <property type="entry name" value="Potassium Channel Kv1.1, Chain A"/>
    <property type="match status" value="1"/>
</dbReference>
<reference evidence="3" key="1">
    <citation type="submission" date="2024-02" db="UniProtKB">
        <authorList>
            <consortium name="WormBaseParasite"/>
        </authorList>
    </citation>
    <scope>IDENTIFICATION</scope>
</reference>
<accession>A0AAF3FHC5</accession>
<dbReference type="SMART" id="SM00225">
    <property type="entry name" value="BTB"/>
    <property type="match status" value="1"/>
</dbReference>
<dbReference type="InterPro" id="IPR000210">
    <property type="entry name" value="BTB/POZ_dom"/>
</dbReference>
<protein>
    <recommendedName>
        <fullName evidence="1">BTB domain-containing protein</fullName>
    </recommendedName>
</protein>
<organism evidence="2 3">
    <name type="scientific">Mesorhabditis belari</name>
    <dbReference type="NCBI Taxonomy" id="2138241"/>
    <lineage>
        <taxon>Eukaryota</taxon>
        <taxon>Metazoa</taxon>
        <taxon>Ecdysozoa</taxon>
        <taxon>Nematoda</taxon>
        <taxon>Chromadorea</taxon>
        <taxon>Rhabditida</taxon>
        <taxon>Rhabditina</taxon>
        <taxon>Rhabditomorpha</taxon>
        <taxon>Rhabditoidea</taxon>
        <taxon>Rhabditidae</taxon>
        <taxon>Mesorhabditinae</taxon>
        <taxon>Mesorhabditis</taxon>
    </lineage>
</organism>
<dbReference type="PANTHER" id="PTHR22744">
    <property type="entry name" value="HELIX LOOP HELIX PROTEIN 21-RELATED"/>
    <property type="match status" value="1"/>
</dbReference>
<dbReference type="SUPFAM" id="SSF54695">
    <property type="entry name" value="POZ domain"/>
    <property type="match status" value="1"/>
</dbReference>
<dbReference type="Proteomes" id="UP000887575">
    <property type="component" value="Unassembled WGS sequence"/>
</dbReference>